<dbReference type="Pfam" id="PF01747">
    <property type="entry name" value="ATP-sulfurylase"/>
    <property type="match status" value="1"/>
</dbReference>
<accession>G3MPV1</accession>
<evidence type="ECO:0000256" key="3">
    <source>
        <dbReference type="ARBA" id="ARBA00009290"/>
    </source>
</evidence>
<keyword evidence="9" id="KW-0511">Multifunctional enzyme</keyword>
<evidence type="ECO:0000256" key="8">
    <source>
        <dbReference type="ARBA" id="ARBA00022840"/>
    </source>
</evidence>
<evidence type="ECO:0000259" key="12">
    <source>
        <dbReference type="Pfam" id="PF14306"/>
    </source>
</evidence>
<comment type="pathway">
    <text evidence="1">Sulfur metabolism; sulfate assimilation.</text>
</comment>
<feature type="domain" description="ATP-sulfurylase PUA-like" evidence="12">
    <location>
        <begin position="223"/>
        <end position="375"/>
    </location>
</feature>
<evidence type="ECO:0000256" key="2">
    <source>
        <dbReference type="ARBA" id="ARBA00007268"/>
    </source>
</evidence>
<dbReference type="PANTHER" id="PTHR11055">
    <property type="entry name" value="BIFUNCTIONAL 3'-PHOSPHOADENOSINE 5'-PHOSPHOSULFATE SYNTHASE"/>
    <property type="match status" value="1"/>
</dbReference>
<organism evidence="13">
    <name type="scientific">Amblyomma maculatum</name>
    <name type="common">Gulf Coast tick</name>
    <dbReference type="NCBI Taxonomy" id="34609"/>
    <lineage>
        <taxon>Eukaryota</taxon>
        <taxon>Metazoa</taxon>
        <taxon>Ecdysozoa</taxon>
        <taxon>Arthropoda</taxon>
        <taxon>Chelicerata</taxon>
        <taxon>Arachnida</taxon>
        <taxon>Acari</taxon>
        <taxon>Parasitiformes</taxon>
        <taxon>Ixodida</taxon>
        <taxon>Ixodoidea</taxon>
        <taxon>Ixodidae</taxon>
        <taxon>Amblyomminae</taxon>
        <taxon>Amblyomma</taxon>
    </lineage>
</organism>
<comment type="similarity">
    <text evidence="2">In the N-terminal section; belongs to the APS kinase family.</text>
</comment>
<dbReference type="InterPro" id="IPR015947">
    <property type="entry name" value="PUA-like_sf"/>
</dbReference>
<dbReference type="InterPro" id="IPR024951">
    <property type="entry name" value="Sulfurylase_cat_dom"/>
</dbReference>
<keyword evidence="8" id="KW-0067">ATP-binding</keyword>
<dbReference type="EMBL" id="JO843902">
    <property type="protein sequence ID" value="AEO35519.1"/>
    <property type="molecule type" value="mRNA"/>
</dbReference>
<dbReference type="FunFam" id="3.10.400.10:FF:000001">
    <property type="entry name" value="bifunctional 3'-phosphoadenosine 5'-phosphosulfate synthase 1"/>
    <property type="match status" value="1"/>
</dbReference>
<dbReference type="GO" id="GO:0004020">
    <property type="term" value="F:adenylylsulfate kinase activity"/>
    <property type="evidence" value="ECO:0007669"/>
    <property type="project" value="InterPro"/>
</dbReference>
<evidence type="ECO:0000256" key="6">
    <source>
        <dbReference type="ARBA" id="ARBA00022741"/>
    </source>
</evidence>
<evidence type="ECO:0000256" key="9">
    <source>
        <dbReference type="ARBA" id="ARBA00023268"/>
    </source>
</evidence>
<keyword evidence="5" id="KW-0548">Nucleotidyltransferase</keyword>
<feature type="domain" description="APS kinase" evidence="10">
    <location>
        <begin position="40"/>
        <end position="191"/>
    </location>
</feature>
<dbReference type="InterPro" id="IPR002891">
    <property type="entry name" value="APS"/>
</dbReference>
<dbReference type="InterPro" id="IPR027417">
    <property type="entry name" value="P-loop_NTPase"/>
</dbReference>
<evidence type="ECO:0000259" key="10">
    <source>
        <dbReference type="Pfam" id="PF01583"/>
    </source>
</evidence>
<dbReference type="Gene3D" id="3.10.400.10">
    <property type="entry name" value="Sulfate adenylyltransferase"/>
    <property type="match status" value="1"/>
</dbReference>
<dbReference type="Gene3D" id="3.40.50.300">
    <property type="entry name" value="P-loop containing nucleotide triphosphate hydrolases"/>
    <property type="match status" value="1"/>
</dbReference>
<dbReference type="AlphaFoldDB" id="G3MPV1"/>
<comment type="similarity">
    <text evidence="3">In the C-terminal section; belongs to the sulfate adenylyltransferase family.</text>
</comment>
<keyword evidence="6" id="KW-0547">Nucleotide-binding</keyword>
<proteinExistence type="evidence at transcript level"/>
<dbReference type="GO" id="GO:0004781">
    <property type="term" value="F:sulfate adenylyltransferase (ATP) activity"/>
    <property type="evidence" value="ECO:0007669"/>
    <property type="project" value="InterPro"/>
</dbReference>
<reference evidence="13" key="1">
    <citation type="journal article" date="2011" name="PLoS ONE">
        <title>A deep insight into the sialotranscriptome of the gulf coast tick, Amblyomma maculatum.</title>
        <authorList>
            <person name="Karim S."/>
            <person name="Singh P."/>
            <person name="Ribeiro J.M."/>
        </authorList>
    </citation>
    <scope>NUCLEOTIDE SEQUENCE</scope>
    <source>
        <tissue evidence="13">Salivary gland</tissue>
    </source>
</reference>
<dbReference type="GO" id="GO:0005524">
    <property type="term" value="F:ATP binding"/>
    <property type="evidence" value="ECO:0007669"/>
    <property type="project" value="UniProtKB-KW"/>
</dbReference>
<dbReference type="SUPFAM" id="SSF52374">
    <property type="entry name" value="Nucleotidylyl transferase"/>
    <property type="match status" value="1"/>
</dbReference>
<dbReference type="CDD" id="cd02027">
    <property type="entry name" value="APSK"/>
    <property type="match status" value="1"/>
</dbReference>
<name>G3MPV1_AMBMU</name>
<dbReference type="NCBIfam" id="NF003013">
    <property type="entry name" value="PRK03846.1"/>
    <property type="match status" value="1"/>
</dbReference>
<dbReference type="CDD" id="cd00517">
    <property type="entry name" value="ATPS"/>
    <property type="match status" value="1"/>
</dbReference>
<evidence type="ECO:0000256" key="4">
    <source>
        <dbReference type="ARBA" id="ARBA00022679"/>
    </source>
</evidence>
<evidence type="ECO:0000256" key="7">
    <source>
        <dbReference type="ARBA" id="ARBA00022777"/>
    </source>
</evidence>
<evidence type="ECO:0000259" key="11">
    <source>
        <dbReference type="Pfam" id="PF01747"/>
    </source>
</evidence>
<dbReference type="InterPro" id="IPR002650">
    <property type="entry name" value="Sulphate_adenylyltransferase"/>
</dbReference>
<evidence type="ECO:0000256" key="5">
    <source>
        <dbReference type="ARBA" id="ARBA00022695"/>
    </source>
</evidence>
<dbReference type="PANTHER" id="PTHR11055:SF1">
    <property type="entry name" value="PAPS SYNTHETASE, ISOFORM D"/>
    <property type="match status" value="1"/>
</dbReference>
<evidence type="ECO:0000313" key="13">
    <source>
        <dbReference type="EMBL" id="AEO35519.1"/>
    </source>
</evidence>
<keyword evidence="7" id="KW-0418">Kinase</keyword>
<dbReference type="NCBIfam" id="TIGR00455">
    <property type="entry name" value="apsK"/>
    <property type="match status" value="1"/>
</dbReference>
<protein>
    <submittedName>
        <fullName evidence="13">Uncharacterized protein</fullName>
    </submittedName>
</protein>
<feature type="domain" description="Sulphate adenylyltransferase catalytic" evidence="11">
    <location>
        <begin position="384"/>
        <end position="605"/>
    </location>
</feature>
<dbReference type="GO" id="GO:0050428">
    <property type="term" value="P:3'-phosphoadenosine 5'-phosphosulfate biosynthetic process"/>
    <property type="evidence" value="ECO:0007669"/>
    <property type="project" value="TreeGrafter"/>
</dbReference>
<evidence type="ECO:0000256" key="1">
    <source>
        <dbReference type="ARBA" id="ARBA00005050"/>
    </source>
</evidence>
<dbReference type="InterPro" id="IPR014729">
    <property type="entry name" value="Rossmann-like_a/b/a_fold"/>
</dbReference>
<dbReference type="Pfam" id="PF01583">
    <property type="entry name" value="APS_kinase"/>
    <property type="match status" value="1"/>
</dbReference>
<dbReference type="GO" id="GO:0000103">
    <property type="term" value="P:sulfate assimilation"/>
    <property type="evidence" value="ECO:0007669"/>
    <property type="project" value="UniProtKB-UniPathway"/>
</dbReference>
<dbReference type="InterPro" id="IPR059117">
    <property type="entry name" value="APS_kinase_dom"/>
</dbReference>
<dbReference type="UniPathway" id="UPA00097"/>
<keyword evidence="4" id="KW-0808">Transferase</keyword>
<dbReference type="SUPFAM" id="SSF88697">
    <property type="entry name" value="PUA domain-like"/>
    <property type="match status" value="1"/>
</dbReference>
<dbReference type="FunFam" id="3.40.50.300:FF:000212">
    <property type="entry name" value="Adenylyl-sulfate kinase"/>
    <property type="match status" value="1"/>
</dbReference>
<dbReference type="InterPro" id="IPR025980">
    <property type="entry name" value="ATP-Sase_PUA-like_dom"/>
</dbReference>
<dbReference type="Gene3D" id="3.40.50.620">
    <property type="entry name" value="HUPs"/>
    <property type="match status" value="1"/>
</dbReference>
<sequence>MPNISCNFETNHKSTNVVFQKHHVSRDKRGQIMGQKGGFRGCTIWFTGLSGAGKTTVSFGVEEYLCLHGIPAYALDGDNIRHGLNKNLGFSSQDREENIRRVAEVAKLFADSGVVCLTSFISPYAKDRTMAREIHEQSGLLFIECFVDTPLEVCEKRDVKGLYRKARAGQIKGFTGIDMPYEAPDSPDLLIKAGKDTIKDCVQQVVELLRERGVIPGSVVDCVKELFVSPERLPAVMAEAAELPSIEISKLDLQWVQVLSEGWATPLTGFMREAEFLQSQHFGCYLEGGVTNQSIPIVLPVTTEDMKRLDNEPAFALKHNGKVYAVLRQPEFYPHRKEERCSRQFGTSCRGHPYINMIYESGDWLVGGDLEVLERIRWDDGLDEYRLTPKELRKAFSKLGADAVFAFQLRNPVHNGHALLMQDTRKHLTEKGYKKPVLLLHPLGGWTKDDDVPLAIRMKQHKAVLDSGVLDPKLTVLAIFPSPMMYAGPTEVQWHAKARMVCGSNFYIVGRDPAGMPHPETKQDLYDPTHGAKVLTMAPGLTQLEIIPFQVAAYDTKKKKMALFEPERKEDFQFISGTKMRSLARSGQEPPSGFMEPSAWKVLADYYRSVTN</sequence>
<dbReference type="Pfam" id="PF14306">
    <property type="entry name" value="PUA_2"/>
    <property type="match status" value="1"/>
</dbReference>
<dbReference type="SUPFAM" id="SSF52540">
    <property type="entry name" value="P-loop containing nucleoside triphosphate hydrolases"/>
    <property type="match status" value="1"/>
</dbReference>
<dbReference type="HAMAP" id="MF_00065">
    <property type="entry name" value="Adenylyl_sulf_kinase"/>
    <property type="match status" value="1"/>
</dbReference>
<dbReference type="FunFam" id="3.40.50.620:FF:000006">
    <property type="entry name" value="bifunctional 3'-phosphoadenosine 5'-phosphosulfate synthase 1"/>
    <property type="match status" value="1"/>
</dbReference>
<dbReference type="NCBIfam" id="TIGR00339">
    <property type="entry name" value="sopT"/>
    <property type="match status" value="1"/>
</dbReference>